<dbReference type="Proteomes" id="UP000325315">
    <property type="component" value="Unassembled WGS sequence"/>
</dbReference>
<name>A0A5B6X055_9ROSI</name>
<accession>A0A5B6X055</accession>
<evidence type="ECO:0000313" key="2">
    <source>
        <dbReference type="EMBL" id="KAA3487611.1"/>
    </source>
</evidence>
<keyword evidence="3" id="KW-1185">Reference proteome</keyword>
<evidence type="ECO:0000256" key="1">
    <source>
        <dbReference type="SAM" id="MobiDB-lite"/>
    </source>
</evidence>
<protein>
    <submittedName>
        <fullName evidence="2">Acidic leucine-rich nuclear phosphoprotein 32 family member B-like</fullName>
    </submittedName>
</protein>
<feature type="region of interest" description="Disordered" evidence="1">
    <location>
        <begin position="160"/>
        <end position="183"/>
    </location>
</feature>
<dbReference type="AlphaFoldDB" id="A0A5B6X055"/>
<reference evidence="2" key="1">
    <citation type="submission" date="2019-08" db="EMBL/GenBank/DDBJ databases">
        <authorList>
            <person name="Liu F."/>
        </authorList>
    </citation>
    <scope>NUCLEOTIDE SEQUENCE [LARGE SCALE GENOMIC DNA]</scope>
    <source>
        <strain evidence="2">PA1801</strain>
        <tissue evidence="2">Leaf</tissue>
    </source>
</reference>
<feature type="compositionally biased region" description="Basic and acidic residues" evidence="1">
    <location>
        <begin position="173"/>
        <end position="183"/>
    </location>
</feature>
<comment type="caution">
    <text evidence="2">The sequence shown here is derived from an EMBL/GenBank/DDBJ whole genome shotgun (WGS) entry which is preliminary data.</text>
</comment>
<evidence type="ECO:0000313" key="3">
    <source>
        <dbReference type="Proteomes" id="UP000325315"/>
    </source>
</evidence>
<dbReference type="EMBL" id="SMMG02000001">
    <property type="protein sequence ID" value="KAA3487611.1"/>
    <property type="molecule type" value="Genomic_DNA"/>
</dbReference>
<proteinExistence type="predicted"/>
<organism evidence="2 3">
    <name type="scientific">Gossypium australe</name>
    <dbReference type="NCBI Taxonomy" id="47621"/>
    <lineage>
        <taxon>Eukaryota</taxon>
        <taxon>Viridiplantae</taxon>
        <taxon>Streptophyta</taxon>
        <taxon>Embryophyta</taxon>
        <taxon>Tracheophyta</taxon>
        <taxon>Spermatophyta</taxon>
        <taxon>Magnoliopsida</taxon>
        <taxon>eudicotyledons</taxon>
        <taxon>Gunneridae</taxon>
        <taxon>Pentapetalae</taxon>
        <taxon>rosids</taxon>
        <taxon>malvids</taxon>
        <taxon>Malvales</taxon>
        <taxon>Malvaceae</taxon>
        <taxon>Malvoideae</taxon>
        <taxon>Gossypium</taxon>
    </lineage>
</organism>
<gene>
    <name evidence="2" type="ORF">EPI10_031425</name>
</gene>
<dbReference type="OrthoDB" id="999762at2759"/>
<sequence length="183" mass="21452">MLIQKCQHHELPKWLRLQTFDNELDLHSRSRLDRAAEGALMNRTYEDTYKLIESMAMNSCQWPTKHHTYGQRPPTMKAVKKDDRYQQLLDKSIEKRLKRKPWERANPSDHTNPGEMQPIRTDVKQVQSKCTSSTKTLTKLEDQMSQLKSMMGDIKRQFRTGIPSNTENNLRMEGNEHVKATAL</sequence>